<dbReference type="EMBL" id="NOXU01000032">
    <property type="protein sequence ID" value="OYQ31438.1"/>
    <property type="molecule type" value="Genomic_DNA"/>
</dbReference>
<evidence type="ECO:0008006" key="4">
    <source>
        <dbReference type="Google" id="ProtNLM"/>
    </source>
</evidence>
<evidence type="ECO:0000313" key="3">
    <source>
        <dbReference type="Proteomes" id="UP000216998"/>
    </source>
</evidence>
<feature type="compositionally biased region" description="Low complexity" evidence="1">
    <location>
        <begin position="836"/>
        <end position="845"/>
    </location>
</feature>
<dbReference type="OrthoDB" id="7592271at2"/>
<comment type="caution">
    <text evidence="2">The sequence shown here is derived from an EMBL/GenBank/DDBJ whole genome shotgun (WGS) entry which is preliminary data.</text>
</comment>
<feature type="compositionally biased region" description="Gly residues" evidence="1">
    <location>
        <begin position="848"/>
        <end position="858"/>
    </location>
</feature>
<evidence type="ECO:0000256" key="1">
    <source>
        <dbReference type="SAM" id="MobiDB-lite"/>
    </source>
</evidence>
<reference evidence="2 3" key="1">
    <citation type="submission" date="2017-07" db="EMBL/GenBank/DDBJ databases">
        <title>Niveispirillum cyanobacteriorum sp. nov., isolated from cyanobacterial aggregates in a eutrophic lake.</title>
        <authorList>
            <person name="Cai H."/>
        </authorList>
    </citation>
    <scope>NUCLEOTIDE SEQUENCE [LARGE SCALE GENOMIC DNA]</scope>
    <source>
        <strain evidence="3">TH1-14</strain>
    </source>
</reference>
<proteinExistence type="predicted"/>
<accession>A0A255YQE6</accession>
<name>A0A255YQE6_9PROT</name>
<dbReference type="AlphaFoldDB" id="A0A255YQE6"/>
<sequence length="975" mass="98664">MTTGSASQKLSFEFDASGVGTVTTALDRIRAALGDIEVATTRAMSKVAALTTDLNAAAAAAAALKSASGKIDIESPGLAAIARDLAAVSAGLAAVRSGAGPAIGGLDSAASAATTKVSTLSTAIGKLVAAIAGIRSPIDIDVTTTGAPAAESSLSRIATAVTALRSASASIDLRATGAAALSSDLARIATDLTTIRSTGAAAVGSLATALGRAAVRGARVARLLDDIAAALTRVAAVGSAGTIAIRITGDAAAVAALKRVTDAIDKLVISATRLETALVAINAALRSIATTAGSAATAMSAFTSALPPSSAASSISSMAAATGPLASGLSASTSTAGRLRGALLGAARAAAGITIRTGLASLAAGAAAGAGLAVSLRDSADETAKLQRITQSSGFSGGVGQYSAFAAVARKTGIEVDDLSGALSGLTDAYVTALQDPESEQASVFKALGVALRGPNGELLTMSQLIPRVADGLAAMPNSAGRTFALQRITGEDDAIKLLPLLEKGSAGIRKEMEEIYRLGLFVSDNQGKIAVEVDSAWQGLVLSLKSVQRALLEALGPQSAADLQALTAWIAENRAAIVDLAAQGFGFLRSVIVDIFKLLSGSQEPLTNDWLKAFTGVASEIRGIFGEIFKFINGQPSAVPKWISEARATLTKEFKALFDDFVKVYDRDIKPILDAINEIIKYIVGFAGDVSKVFEKIYKPIEAFVEPVLAFLRELTGAENNRQLFILIGLLAPLGGALRAVFAVVSRLWPVIVAIGDALAGVVTVIRTFPLPSLAAIGTALVEGFTGAISTSIIAWKDLFAGFWDWLRTTAADVGRSVGEALSAAGRFLGLSSPATSSTTPSIPGYADGGQVSGPGGPTSDSILARLSTGEFVVRAAAVRQYGVDFLNRVNGLRLPGFATGGFVGAMSMPRMSVPSLAGIGDVGGTGMGAGLTLVLPSGQSVAARTSDAGIRDIKAALQRTARVSSSGSQPAWR</sequence>
<dbReference type="RefSeq" id="WP_094458116.1">
    <property type="nucleotide sequence ID" value="NZ_NOXU01000032.1"/>
</dbReference>
<feature type="region of interest" description="Disordered" evidence="1">
    <location>
        <begin position="836"/>
        <end position="861"/>
    </location>
</feature>
<organism evidence="2 3">
    <name type="scientific">Niveispirillum lacus</name>
    <dbReference type="NCBI Taxonomy" id="1981099"/>
    <lineage>
        <taxon>Bacteria</taxon>
        <taxon>Pseudomonadati</taxon>
        <taxon>Pseudomonadota</taxon>
        <taxon>Alphaproteobacteria</taxon>
        <taxon>Rhodospirillales</taxon>
        <taxon>Azospirillaceae</taxon>
        <taxon>Niveispirillum</taxon>
    </lineage>
</organism>
<dbReference type="Proteomes" id="UP000216998">
    <property type="component" value="Unassembled WGS sequence"/>
</dbReference>
<evidence type="ECO:0000313" key="2">
    <source>
        <dbReference type="EMBL" id="OYQ31438.1"/>
    </source>
</evidence>
<keyword evidence="3" id="KW-1185">Reference proteome</keyword>
<protein>
    <recommendedName>
        <fullName evidence="4">Bacteriophage tail tape measure C-terminal domain-containing protein</fullName>
    </recommendedName>
</protein>
<gene>
    <name evidence="2" type="ORF">CHU95_20010</name>
</gene>